<gene>
    <name evidence="2" type="ORF">KC222_18625</name>
</gene>
<sequence length="159" mass="17392">MIKCTFYLNGGSLSNLSCPGIGFFPAYSGESGSTRNNPEAMAVKDIGPLPPGKYYIVSRPTGGRLSGIRDYVGSVLSGSDRDLWFGLFREDSNIDDYTFIGEVERGNFRLHPAGYKGISHGCITLPSISNYMIIRNALMNTAKFNVTPFLLAYGTVHVY</sequence>
<evidence type="ECO:0000313" key="3">
    <source>
        <dbReference type="Proteomes" id="UP000686327"/>
    </source>
</evidence>
<dbReference type="EMBL" id="JAGRYU010000035">
    <property type="protein sequence ID" value="MBU4684019.1"/>
    <property type="molecule type" value="Genomic_DNA"/>
</dbReference>
<keyword evidence="3" id="KW-1185">Reference proteome</keyword>
<accession>A0ABS6DLB9</accession>
<dbReference type="Proteomes" id="UP000686327">
    <property type="component" value="Unassembled WGS sequence"/>
</dbReference>
<name>A0ABS6DLB9_9ENTR</name>
<proteinExistence type="predicted"/>
<dbReference type="Pfam" id="PF10908">
    <property type="entry name" value="Tlde1_dom"/>
    <property type="match status" value="1"/>
</dbReference>
<dbReference type="InterPro" id="IPR021225">
    <property type="entry name" value="Tlde1_dom"/>
</dbReference>
<feature type="domain" description="Tlde1" evidence="1">
    <location>
        <begin position="24"/>
        <end position="147"/>
    </location>
</feature>
<evidence type="ECO:0000313" key="2">
    <source>
        <dbReference type="EMBL" id="MBU4684019.1"/>
    </source>
</evidence>
<organism evidence="2 3">
    <name type="scientific">Cedecea davisae</name>
    <dbReference type="NCBI Taxonomy" id="158484"/>
    <lineage>
        <taxon>Bacteria</taxon>
        <taxon>Pseudomonadati</taxon>
        <taxon>Pseudomonadota</taxon>
        <taxon>Gammaproteobacteria</taxon>
        <taxon>Enterobacterales</taxon>
        <taxon>Enterobacteriaceae</taxon>
        <taxon>Cedecea</taxon>
    </lineage>
</organism>
<comment type="caution">
    <text evidence="2">The sequence shown here is derived from an EMBL/GenBank/DDBJ whole genome shotgun (WGS) entry which is preliminary data.</text>
</comment>
<evidence type="ECO:0000259" key="1">
    <source>
        <dbReference type="Pfam" id="PF10908"/>
    </source>
</evidence>
<reference evidence="3" key="1">
    <citation type="submission" date="2023-07" db="EMBL/GenBank/DDBJ databases">
        <title>Cedecea davisae an AmpC producer and its therapeutic implications.</title>
        <authorList>
            <person name="Notter J."/>
        </authorList>
    </citation>
    <scope>NUCLEOTIDE SEQUENCE [LARGE SCALE GENOMIC DNA]</scope>
    <source>
        <strain evidence="3">1</strain>
    </source>
</reference>
<dbReference type="RefSeq" id="WP_216376861.1">
    <property type="nucleotide sequence ID" value="NZ_JAGRYT010000030.1"/>
</dbReference>
<protein>
    <submittedName>
        <fullName evidence="2">DUF2778 domain-containing protein</fullName>
    </submittedName>
</protein>